<gene>
    <name evidence="2" type="ORF">DEJ48_26920</name>
</gene>
<dbReference type="EMBL" id="CP029192">
    <property type="protein sequence ID" value="QES36545.1"/>
    <property type="molecule type" value="Genomic_DNA"/>
</dbReference>
<feature type="chain" id="PRO_5038972014" description="Peptidase inhibitor" evidence="1">
    <location>
        <begin position="23"/>
        <end position="128"/>
    </location>
</feature>
<dbReference type="RefSeq" id="WP_150218816.1">
    <property type="nucleotide sequence ID" value="NZ_CP029192.1"/>
</dbReference>
<evidence type="ECO:0000313" key="2">
    <source>
        <dbReference type="EMBL" id="QES36545.1"/>
    </source>
</evidence>
<feature type="signal peptide" evidence="1">
    <location>
        <begin position="1"/>
        <end position="22"/>
    </location>
</feature>
<keyword evidence="1" id="KW-0732">Signal</keyword>
<organism evidence="2 3">
    <name type="scientific">Streptomyces venezuelae</name>
    <dbReference type="NCBI Taxonomy" id="54571"/>
    <lineage>
        <taxon>Bacteria</taxon>
        <taxon>Bacillati</taxon>
        <taxon>Actinomycetota</taxon>
        <taxon>Actinomycetes</taxon>
        <taxon>Kitasatosporales</taxon>
        <taxon>Streptomycetaceae</taxon>
        <taxon>Streptomyces</taxon>
    </lineage>
</organism>
<evidence type="ECO:0008006" key="4">
    <source>
        <dbReference type="Google" id="ProtNLM"/>
    </source>
</evidence>
<name>A0A5P2C180_STRVZ</name>
<sequence length="128" mass="13845">MRMTNGVAAVIGSVVLAGGLLAGTGTAGAVGKAEVSPQARADCPSKFFCVWAGKNYTGRMQKVQYNNADLTPYVVFQGFKSWYNHGASCDYRWYGEKNYRGNTGVVSQGSYGTGDAVWHQKSNKWVNC</sequence>
<proteinExistence type="predicted"/>
<protein>
    <recommendedName>
        <fullName evidence="4">Peptidase inhibitor</fullName>
    </recommendedName>
</protein>
<reference evidence="2 3" key="1">
    <citation type="submission" date="2018-05" db="EMBL/GenBank/DDBJ databases">
        <title>Streptomyces venezuelae.</title>
        <authorList>
            <person name="Kim W."/>
            <person name="Lee N."/>
            <person name="Cho B.-K."/>
        </authorList>
    </citation>
    <scope>NUCLEOTIDE SEQUENCE [LARGE SCALE GENOMIC DNA]</scope>
    <source>
        <strain evidence="2 3">ATCC 14584</strain>
    </source>
</reference>
<evidence type="ECO:0000313" key="3">
    <source>
        <dbReference type="Proteomes" id="UP000322927"/>
    </source>
</evidence>
<evidence type="ECO:0000256" key="1">
    <source>
        <dbReference type="SAM" id="SignalP"/>
    </source>
</evidence>
<dbReference type="OrthoDB" id="4829189at2"/>
<dbReference type="AlphaFoldDB" id="A0A5P2C180"/>
<accession>A0A5P2C180</accession>
<dbReference type="Pfam" id="PF03995">
    <property type="entry name" value="Inhibitor_I36"/>
    <property type="match status" value="1"/>
</dbReference>
<dbReference type="Proteomes" id="UP000322927">
    <property type="component" value="Chromosome"/>
</dbReference>